<proteinExistence type="predicted"/>
<dbReference type="RefSeq" id="WP_191735814.1">
    <property type="nucleotide sequence ID" value="NZ_JACYFS010000001.1"/>
</dbReference>
<organism evidence="1 2">
    <name type="scientific">Chryseobacterium caseinilyticum</name>
    <dbReference type="NCBI Taxonomy" id="2771428"/>
    <lineage>
        <taxon>Bacteria</taxon>
        <taxon>Pseudomonadati</taxon>
        <taxon>Bacteroidota</taxon>
        <taxon>Flavobacteriia</taxon>
        <taxon>Flavobacteriales</taxon>
        <taxon>Weeksellaceae</taxon>
        <taxon>Chryseobacterium group</taxon>
        <taxon>Chryseobacterium</taxon>
    </lineage>
</organism>
<keyword evidence="2" id="KW-1185">Reference proteome</keyword>
<dbReference type="Proteomes" id="UP000637299">
    <property type="component" value="Unassembled WGS sequence"/>
</dbReference>
<protein>
    <recommendedName>
        <fullName evidence="3">HEPN AbiU2-like domain-containing protein</fullName>
    </recommendedName>
</protein>
<gene>
    <name evidence="1" type="ORF">IC610_06925</name>
</gene>
<sequence length="201" mass="23769">MDNFKNNLTTILDNISNIYTVANESYLFSKYFNSGKNDSEIRIIESPSIRFLKHSMWRICIIELDKVFKKSDNHHFSFYEITNIVKQANLKTYHTNLDNNSLFLKWVKDLSKAKSTVTEINKLRNKLYAHTDRNKTALIEEINLDYSKIEELLEICLLLIKEMNLILLDRAYLENRIYFRNPKIVESLANHSATTRKQLKN</sequence>
<evidence type="ECO:0000313" key="1">
    <source>
        <dbReference type="EMBL" id="MBD8082159.1"/>
    </source>
</evidence>
<reference evidence="1 2" key="1">
    <citation type="submission" date="2020-09" db="EMBL/GenBank/DDBJ databases">
        <title>Genome seq and assembly of Chryseobacterium sp.</title>
        <authorList>
            <person name="Chhetri G."/>
        </authorList>
    </citation>
    <scope>NUCLEOTIDE SEQUENCE [LARGE SCALE GENOMIC DNA]</scope>
    <source>
        <strain evidence="1 2">GCR10</strain>
    </source>
</reference>
<evidence type="ECO:0008006" key="3">
    <source>
        <dbReference type="Google" id="ProtNLM"/>
    </source>
</evidence>
<dbReference type="EMBL" id="JACYFS010000001">
    <property type="protein sequence ID" value="MBD8082159.1"/>
    <property type="molecule type" value="Genomic_DNA"/>
</dbReference>
<comment type="caution">
    <text evidence="1">The sequence shown here is derived from an EMBL/GenBank/DDBJ whole genome shotgun (WGS) entry which is preliminary data.</text>
</comment>
<name>A0ABR8ZA27_9FLAO</name>
<accession>A0ABR8ZA27</accession>
<evidence type="ECO:0000313" key="2">
    <source>
        <dbReference type="Proteomes" id="UP000637299"/>
    </source>
</evidence>